<evidence type="ECO:0000313" key="2">
    <source>
        <dbReference type="Proteomes" id="UP001140087"/>
    </source>
</evidence>
<name>A0ACC1KYE0_9FUNG</name>
<dbReference type="Proteomes" id="UP001140087">
    <property type="component" value="Unassembled WGS sequence"/>
</dbReference>
<sequence>RHDDTTHFGFKTVPTDAKESLVRGVFSSVASKYDVMNDAMSLGIHRLWKDHFVRSMAPAPGARLLDVAGGTGDIAQRFLAYQDSVSHDASGSVHMVDINPDMLGEGERRFAGSRWQQQGRIGFTVGNAERLDFIEDASFDVYTIAFGIRNCTNPDRVVKEAFRVLRPGGRFMCLEFSRVTNPLLAAAYDLHSFYVIPRLGEMIAGDRASYEYLVESIRRFPPQDEFAQMVRDAGFTTIGRGYENLTFGTVAIHSGYKF</sequence>
<dbReference type="EMBL" id="JANBUN010001566">
    <property type="protein sequence ID" value="KAJ2797583.1"/>
    <property type="molecule type" value="Genomic_DNA"/>
</dbReference>
<keyword evidence="1" id="KW-0489">Methyltransferase</keyword>
<keyword evidence="1" id="KW-0808">Transferase</keyword>
<accession>A0ACC1KYE0</accession>
<keyword evidence="2" id="KW-1185">Reference proteome</keyword>
<organism evidence="1 2">
    <name type="scientific">Coemansia helicoidea</name>
    <dbReference type="NCBI Taxonomy" id="1286919"/>
    <lineage>
        <taxon>Eukaryota</taxon>
        <taxon>Fungi</taxon>
        <taxon>Fungi incertae sedis</taxon>
        <taxon>Zoopagomycota</taxon>
        <taxon>Kickxellomycotina</taxon>
        <taxon>Kickxellomycetes</taxon>
        <taxon>Kickxellales</taxon>
        <taxon>Kickxellaceae</taxon>
        <taxon>Coemansia</taxon>
    </lineage>
</organism>
<dbReference type="EC" id="2.1.1.201" evidence="1"/>
<feature type="non-terminal residue" evidence="1">
    <location>
        <position position="1"/>
    </location>
</feature>
<reference evidence="1" key="1">
    <citation type="submission" date="2022-07" db="EMBL/GenBank/DDBJ databases">
        <title>Phylogenomic reconstructions and comparative analyses of Kickxellomycotina fungi.</title>
        <authorList>
            <person name="Reynolds N.K."/>
            <person name="Stajich J.E."/>
            <person name="Barry K."/>
            <person name="Grigoriev I.V."/>
            <person name="Crous P."/>
            <person name="Smith M.E."/>
        </authorList>
    </citation>
    <scope>NUCLEOTIDE SEQUENCE</scope>
    <source>
        <strain evidence="1">BCRC 34780</strain>
    </source>
</reference>
<gene>
    <name evidence="1" type="primary">COQ5_3</name>
    <name evidence="1" type="ORF">H4R21_004262</name>
</gene>
<proteinExistence type="predicted"/>
<comment type="caution">
    <text evidence="1">The sequence shown here is derived from an EMBL/GenBank/DDBJ whole genome shotgun (WGS) entry which is preliminary data.</text>
</comment>
<evidence type="ECO:0000313" key="1">
    <source>
        <dbReference type="EMBL" id="KAJ2797583.1"/>
    </source>
</evidence>
<protein>
    <submittedName>
        <fullName evidence="1">2-hexaprenyl-6-methoxy-1,4-benzoquinone methyltransferase</fullName>
        <ecNumber evidence="1">2.1.1.201</ecNumber>
    </submittedName>
</protein>